<keyword evidence="3" id="KW-1185">Reference proteome</keyword>
<dbReference type="AlphaFoldDB" id="A0A9P1CAY0"/>
<sequence>MSQVMSQGFRWSEVVEMEAATRHMEVFQGMHEVWDIPTWAFPMAEIERLEARRRRISKGTTGSSDSNRWSWTETSWEAMDVFSTASTRHPSKGSGFQPLCGVKQASGPLGKWTSALTKLGPLTEKAEGMLRRLEQKDSAQRCGSVATDTPWREQIDDMLQRSESLLVRLHESTKMLPQPRRGPGLIGF</sequence>
<proteinExistence type="predicted"/>
<dbReference type="Proteomes" id="UP001152797">
    <property type="component" value="Unassembled WGS sequence"/>
</dbReference>
<evidence type="ECO:0000313" key="1">
    <source>
        <dbReference type="EMBL" id="CAI3988284.1"/>
    </source>
</evidence>
<organism evidence="1">
    <name type="scientific">Cladocopium goreaui</name>
    <dbReference type="NCBI Taxonomy" id="2562237"/>
    <lineage>
        <taxon>Eukaryota</taxon>
        <taxon>Sar</taxon>
        <taxon>Alveolata</taxon>
        <taxon>Dinophyceae</taxon>
        <taxon>Suessiales</taxon>
        <taxon>Symbiodiniaceae</taxon>
        <taxon>Cladocopium</taxon>
    </lineage>
</organism>
<gene>
    <name evidence="1" type="ORF">C1SCF055_LOCUS15483</name>
</gene>
<dbReference type="EMBL" id="CAMXCT010001249">
    <property type="protein sequence ID" value="CAI3988284.1"/>
    <property type="molecule type" value="Genomic_DNA"/>
</dbReference>
<evidence type="ECO:0000313" key="3">
    <source>
        <dbReference type="Proteomes" id="UP001152797"/>
    </source>
</evidence>
<accession>A0A9P1CAY0</accession>
<dbReference type="EMBL" id="CAMXCT030001249">
    <property type="protein sequence ID" value="CAL4775596.1"/>
    <property type="molecule type" value="Genomic_DNA"/>
</dbReference>
<dbReference type="EMBL" id="CAMXCT020001249">
    <property type="protein sequence ID" value="CAL1141659.1"/>
    <property type="molecule type" value="Genomic_DNA"/>
</dbReference>
<reference evidence="2" key="2">
    <citation type="submission" date="2024-04" db="EMBL/GenBank/DDBJ databases">
        <authorList>
            <person name="Chen Y."/>
            <person name="Shah S."/>
            <person name="Dougan E. K."/>
            <person name="Thang M."/>
            <person name="Chan C."/>
        </authorList>
    </citation>
    <scope>NUCLEOTIDE SEQUENCE [LARGE SCALE GENOMIC DNA]</scope>
</reference>
<name>A0A9P1CAY0_9DINO</name>
<protein>
    <submittedName>
        <fullName evidence="1">Uncharacterized protein</fullName>
    </submittedName>
</protein>
<reference evidence="1" key="1">
    <citation type="submission" date="2022-10" db="EMBL/GenBank/DDBJ databases">
        <authorList>
            <person name="Chen Y."/>
            <person name="Dougan E. K."/>
            <person name="Chan C."/>
            <person name="Rhodes N."/>
            <person name="Thang M."/>
        </authorList>
    </citation>
    <scope>NUCLEOTIDE SEQUENCE</scope>
</reference>
<comment type="caution">
    <text evidence="1">The sequence shown here is derived from an EMBL/GenBank/DDBJ whole genome shotgun (WGS) entry which is preliminary data.</text>
</comment>
<evidence type="ECO:0000313" key="2">
    <source>
        <dbReference type="EMBL" id="CAL1141659.1"/>
    </source>
</evidence>